<dbReference type="GO" id="GO:0030313">
    <property type="term" value="C:cell envelope"/>
    <property type="evidence" value="ECO:0007669"/>
    <property type="project" value="UniProtKB-SubCell"/>
</dbReference>
<organism evidence="4 5">
    <name type="scientific">Listeria monocytogenes</name>
    <dbReference type="NCBI Taxonomy" id="1639"/>
    <lineage>
        <taxon>Bacteria</taxon>
        <taxon>Bacillati</taxon>
        <taxon>Bacillota</taxon>
        <taxon>Bacilli</taxon>
        <taxon>Bacillales</taxon>
        <taxon>Listeriaceae</taxon>
        <taxon>Listeria</taxon>
    </lineage>
</organism>
<dbReference type="PANTHER" id="PTHR24373">
    <property type="entry name" value="SLIT RELATED LEUCINE-RICH REPEAT NEURONAL PROTEIN"/>
    <property type="match status" value="1"/>
</dbReference>
<reference evidence="4 5" key="1">
    <citation type="submission" date="2018-10" db="EMBL/GenBank/DDBJ databases">
        <authorList>
            <consortium name="PulseNet: The National Subtyping Network for Foodborne Disease Surveillance"/>
            <person name="Tarr C.L."/>
            <person name="Trees E."/>
            <person name="Katz L.S."/>
            <person name="Carleton-Romer H.A."/>
            <person name="Stroika S."/>
            <person name="Kucerova Z."/>
            <person name="Roache K.F."/>
            <person name="Sabol A.L."/>
            <person name="Besser J."/>
            <person name="Gerner-Smidt P."/>
        </authorList>
    </citation>
    <scope>NUCLEOTIDE SEQUENCE [LARGE SCALE GENOMIC DNA]</scope>
    <source>
        <strain evidence="4 5">PNUSAL004402</strain>
    </source>
</reference>
<dbReference type="InterPro" id="IPR032675">
    <property type="entry name" value="LRR_dom_sf"/>
</dbReference>
<dbReference type="InterPro" id="IPR013378">
    <property type="entry name" value="InlB-like_B-rpt"/>
</dbReference>
<dbReference type="GO" id="GO:0003725">
    <property type="term" value="F:double-stranded RNA binding"/>
    <property type="evidence" value="ECO:0007669"/>
    <property type="project" value="TreeGrafter"/>
</dbReference>
<accession>A0A825VWD0</accession>
<dbReference type="Proteomes" id="UP000350032">
    <property type="component" value="Unassembled WGS sequence"/>
</dbReference>
<feature type="signal peptide" evidence="3">
    <location>
        <begin position="1"/>
        <end position="27"/>
    </location>
</feature>
<dbReference type="SUPFAM" id="SSF52058">
    <property type="entry name" value="L domain-like"/>
    <property type="match status" value="1"/>
</dbReference>
<evidence type="ECO:0000313" key="4">
    <source>
        <dbReference type="EMBL" id="EAK8896182.1"/>
    </source>
</evidence>
<dbReference type="Pfam" id="PF09479">
    <property type="entry name" value="Flg_new"/>
    <property type="match status" value="1"/>
</dbReference>
<dbReference type="GO" id="GO:0038023">
    <property type="term" value="F:signaling receptor activity"/>
    <property type="evidence" value="ECO:0007669"/>
    <property type="project" value="TreeGrafter"/>
</dbReference>
<dbReference type="PANTHER" id="PTHR24373:SF293">
    <property type="entry name" value="TOLL-LIKE RECEPTOR 3"/>
    <property type="match status" value="1"/>
</dbReference>
<dbReference type="EMBL" id="AACJYH010000001">
    <property type="protein sequence ID" value="EAK8896182.1"/>
    <property type="molecule type" value="Genomic_DNA"/>
</dbReference>
<dbReference type="InterPro" id="IPR050328">
    <property type="entry name" value="Dev_Immune_Receptor"/>
</dbReference>
<evidence type="ECO:0000256" key="3">
    <source>
        <dbReference type="SAM" id="SignalP"/>
    </source>
</evidence>
<dbReference type="GO" id="GO:0043331">
    <property type="term" value="P:response to dsRNA"/>
    <property type="evidence" value="ECO:0007669"/>
    <property type="project" value="TreeGrafter"/>
</dbReference>
<dbReference type="Pfam" id="PF03382">
    <property type="entry name" value="DUF285"/>
    <property type="match status" value="2"/>
</dbReference>
<comment type="subcellular location">
    <subcellularLocation>
        <location evidence="1">Cell envelope</location>
    </subcellularLocation>
</comment>
<dbReference type="AlphaFoldDB" id="A0A825VWD0"/>
<dbReference type="Gene3D" id="2.60.40.4270">
    <property type="entry name" value="Listeria-Bacteroides repeat domain"/>
    <property type="match status" value="1"/>
</dbReference>
<comment type="caution">
    <text evidence="4">The sequence shown here is derived from an EMBL/GenBank/DDBJ whole genome shotgun (WGS) entry which is preliminary data.</text>
</comment>
<name>A0A825VWD0_LISMN</name>
<protein>
    <submittedName>
        <fullName evidence="4">BspA family leucine-rich repeat surface protein</fullName>
    </submittedName>
</protein>
<sequence length="693" mass="77174">MKKFSMRVVLIISVLFIALGNANVSIAQERDTTNKLPEVEIGSLDTSDVIAEEVAQDKPAEVENLEEIPTTDDLMQNPNVLEKSVADSDDSDLTVVSSGAYWTLYYNSANGEYSLRMFGNVPSSKPSAWNSYLNSIKHIEIEEATLTGDFSSYFRSNVFTVLESVRIERSNLSGVTSFARAFEGDSESESPLEKVIIRDNYYQETPSLTNISRMFTLCRKLSELDVSGLNTSSVTKMDTIFSNANSLKELDVSHFDTSSVTDMSSMFAACNSLEELDVSNFDTSSVTNMKYMLSGLHLKKLDVSNFDTSSVTNMYGMFAYCYNLEELDVSNFDTSSVNNMLHMFYVCNNLEELDLSNFDTSSVTNMFAMFAYCTSLKEIDVSNFDTSSVTTMSAMFFECSSLEALDLSNFDTSSVTTMASMFENSTALKSLYLDNFTDAASMTDMFKGTTSLTYLFVSHNLSTFNRLENTSWYDEKNWVQFSNLSQLQTYHRKQSEPTGYRKGAFLSLTMDAMGGEFEDAEEQKVQNKVSGEYWEEIVPVKEDYYFDGWYLDQNFTNKFDFSLPAAVSTTIYAKWVENYTVIIPASISLNEATELKVEGINRGSKALSVGLNRLATSVSESNELTLANTADTTVQCSAPLSWDGSENNPEKAILTLAPGSEITEGDAVMAIEAPENIQAGKYTGNLVFSINYE</sequence>
<evidence type="ECO:0000256" key="2">
    <source>
        <dbReference type="ARBA" id="ARBA00022729"/>
    </source>
</evidence>
<dbReference type="InterPro" id="IPR011889">
    <property type="entry name" value="Liste_lipo_26"/>
</dbReference>
<dbReference type="NCBIfam" id="TIGR02543">
    <property type="entry name" value="List_Bact_rpt"/>
    <property type="match status" value="1"/>
</dbReference>
<evidence type="ECO:0000313" key="5">
    <source>
        <dbReference type="Proteomes" id="UP000350032"/>
    </source>
</evidence>
<gene>
    <name evidence="4" type="ORF">D7104_00560</name>
</gene>
<dbReference type="NCBIfam" id="TIGR02167">
    <property type="entry name" value="Liste_lipo_26"/>
    <property type="match status" value="8"/>
</dbReference>
<feature type="chain" id="PRO_5032953356" evidence="3">
    <location>
        <begin position="28"/>
        <end position="693"/>
    </location>
</feature>
<dbReference type="GO" id="GO:0005615">
    <property type="term" value="C:extracellular space"/>
    <property type="evidence" value="ECO:0007669"/>
    <property type="project" value="TreeGrafter"/>
</dbReference>
<dbReference type="Gene3D" id="3.80.10.10">
    <property type="entry name" value="Ribonuclease Inhibitor"/>
    <property type="match status" value="2"/>
</dbReference>
<dbReference type="GO" id="GO:0031012">
    <property type="term" value="C:extracellular matrix"/>
    <property type="evidence" value="ECO:0007669"/>
    <property type="project" value="TreeGrafter"/>
</dbReference>
<proteinExistence type="predicted"/>
<dbReference type="InterPro" id="IPR042229">
    <property type="entry name" value="Listeria/Bacterioides_rpt_sf"/>
</dbReference>
<dbReference type="InterPro" id="IPR005046">
    <property type="entry name" value="DUF285"/>
</dbReference>
<evidence type="ECO:0000256" key="1">
    <source>
        <dbReference type="ARBA" id="ARBA00004196"/>
    </source>
</evidence>
<keyword evidence="2 3" id="KW-0732">Signal</keyword>